<evidence type="ECO:0000313" key="2">
    <source>
        <dbReference type="Proteomes" id="UP000309997"/>
    </source>
</evidence>
<protein>
    <submittedName>
        <fullName evidence="1">Uncharacterized protein</fullName>
    </submittedName>
</protein>
<dbReference type="Proteomes" id="UP000309997">
    <property type="component" value="Unassembled WGS sequence"/>
</dbReference>
<gene>
    <name evidence="1" type="ORF">D5086_020365</name>
</gene>
<sequence length="249" mass="28453">MAPSSHHPVRRGWRENALLITKRRYRPPITITVEKASALTFWRLFRTYMAYSRVNQESSYAKEVISCSRFVFLENDSRHTDLQRGFLSPKFLGNCLRKTNMESRRTQINILIGVSYQVQDFIDDACFGWSKMAAAKFKICEGCSDELGSQHIWGGAKPDRGRSRATGTIDQPMGSWKPPLARILINSKLKDLQSYNNVCNQPTYHKSSFERICKRYRLKFALPSTETAPAIFLPSPHMCVGPDMALVAH</sequence>
<name>A0ACC4BKH1_POPAL</name>
<accession>A0ACC4BKH1</accession>
<keyword evidence="2" id="KW-1185">Reference proteome</keyword>
<evidence type="ECO:0000313" key="1">
    <source>
        <dbReference type="EMBL" id="KAL3578861.1"/>
    </source>
</evidence>
<organism evidence="1 2">
    <name type="scientific">Populus alba</name>
    <name type="common">White poplar</name>
    <dbReference type="NCBI Taxonomy" id="43335"/>
    <lineage>
        <taxon>Eukaryota</taxon>
        <taxon>Viridiplantae</taxon>
        <taxon>Streptophyta</taxon>
        <taxon>Embryophyta</taxon>
        <taxon>Tracheophyta</taxon>
        <taxon>Spermatophyta</taxon>
        <taxon>Magnoliopsida</taxon>
        <taxon>eudicotyledons</taxon>
        <taxon>Gunneridae</taxon>
        <taxon>Pentapetalae</taxon>
        <taxon>rosids</taxon>
        <taxon>fabids</taxon>
        <taxon>Malpighiales</taxon>
        <taxon>Salicaceae</taxon>
        <taxon>Saliceae</taxon>
        <taxon>Populus</taxon>
    </lineage>
</organism>
<dbReference type="EMBL" id="RCHU02000010">
    <property type="protein sequence ID" value="KAL3578861.1"/>
    <property type="molecule type" value="Genomic_DNA"/>
</dbReference>
<reference evidence="1 2" key="1">
    <citation type="journal article" date="2024" name="Plant Biotechnol. J.">
        <title>Genome and CRISPR/Cas9 system of a widespread forest tree (Populus alba) in the world.</title>
        <authorList>
            <person name="Liu Y.J."/>
            <person name="Jiang P.F."/>
            <person name="Han X.M."/>
            <person name="Li X.Y."/>
            <person name="Wang H.M."/>
            <person name="Wang Y.J."/>
            <person name="Wang X.X."/>
            <person name="Zeng Q.Y."/>
        </authorList>
    </citation>
    <scope>NUCLEOTIDE SEQUENCE [LARGE SCALE GENOMIC DNA]</scope>
    <source>
        <strain evidence="2">cv. PAL-ZL1</strain>
    </source>
</reference>
<proteinExistence type="predicted"/>
<comment type="caution">
    <text evidence="1">The sequence shown here is derived from an EMBL/GenBank/DDBJ whole genome shotgun (WGS) entry which is preliminary data.</text>
</comment>